<protein>
    <submittedName>
        <fullName evidence="1">Uncharacterized protein</fullName>
    </submittedName>
</protein>
<dbReference type="Proteomes" id="UP000033428">
    <property type="component" value="Unassembled WGS sequence"/>
</dbReference>
<keyword evidence="2" id="KW-1185">Reference proteome</keyword>
<reference evidence="1 2" key="1">
    <citation type="submission" date="2015-02" db="EMBL/GenBank/DDBJ databases">
        <title>Single-cell genomics of uncultivated deep-branching MTB reveals a conserved set of magnetosome genes.</title>
        <authorList>
            <person name="Kolinko S."/>
            <person name="Richter M."/>
            <person name="Glockner F.O."/>
            <person name="Brachmann A."/>
            <person name="Schuler D."/>
        </authorList>
    </citation>
    <scope>NUCLEOTIDE SEQUENCE [LARGE SCALE GENOMIC DNA]</scope>
    <source>
        <strain evidence="1">SKK-01</strain>
    </source>
</reference>
<gene>
    <name evidence="1" type="ORF">OMAG_001758</name>
</gene>
<dbReference type="AlphaFoldDB" id="A0A0F0CS82"/>
<sequence length="126" mass="14971">MNIKNMDLLFYEEGASSGSAPAPSQDKDILIKRVIFDENTEINDGEKLPVHDSIKLIRYRTIKKNSGLGWWSAIVLLEDHKRREICFYRWKKRNKEWKRDKKLHIRSKQEWNSLKEAVEPFLNELG</sequence>
<accession>A0A0F0CS82</accession>
<comment type="caution">
    <text evidence="1">The sequence shown here is derived from an EMBL/GenBank/DDBJ whole genome shotgun (WGS) entry which is preliminary data.</text>
</comment>
<evidence type="ECO:0000313" key="2">
    <source>
        <dbReference type="Proteomes" id="UP000033428"/>
    </source>
</evidence>
<proteinExistence type="predicted"/>
<name>A0A0F0CS82_9BACT</name>
<organism evidence="1 2">
    <name type="scientific">Candidatus Omnitrophus magneticus</name>
    <dbReference type="NCBI Taxonomy" id="1609969"/>
    <lineage>
        <taxon>Bacteria</taxon>
        <taxon>Pseudomonadati</taxon>
        <taxon>Candidatus Omnitrophota</taxon>
        <taxon>Candidatus Omnitrophus</taxon>
    </lineage>
</organism>
<evidence type="ECO:0000313" key="1">
    <source>
        <dbReference type="EMBL" id="KJJ84295.1"/>
    </source>
</evidence>
<dbReference type="EMBL" id="JYNY01000372">
    <property type="protein sequence ID" value="KJJ84295.1"/>
    <property type="molecule type" value="Genomic_DNA"/>
</dbReference>